<evidence type="ECO:0000256" key="6">
    <source>
        <dbReference type="ARBA" id="ARBA00022723"/>
    </source>
</evidence>
<dbReference type="NCBIfam" id="TIGR01496">
    <property type="entry name" value="DHPS"/>
    <property type="match status" value="1"/>
</dbReference>
<dbReference type="Pfam" id="PF00809">
    <property type="entry name" value="Pterin_bind"/>
    <property type="match status" value="1"/>
</dbReference>
<evidence type="ECO:0000256" key="8">
    <source>
        <dbReference type="ARBA" id="ARBA00022909"/>
    </source>
</evidence>
<comment type="function">
    <text evidence="9">Catalyzes the condensation of para-aminobenzoate (pABA) with 6-hydroxymethyl-7,8-dihydropterin diphosphate (DHPt-PP) to form 7,8-dihydropteroate (H2Pte), the immediate precursor of folate derivatives.</text>
</comment>
<dbReference type="GO" id="GO:0004156">
    <property type="term" value="F:dihydropteroate synthase activity"/>
    <property type="evidence" value="ECO:0007669"/>
    <property type="project" value="UniProtKB-EC"/>
</dbReference>
<dbReference type="CDD" id="cd00739">
    <property type="entry name" value="DHPS"/>
    <property type="match status" value="1"/>
</dbReference>
<organism evidence="12 13">
    <name type="scientific">Rhodanobacter lycopersici</name>
    <dbReference type="NCBI Taxonomy" id="3162487"/>
    <lineage>
        <taxon>Bacteria</taxon>
        <taxon>Pseudomonadati</taxon>
        <taxon>Pseudomonadota</taxon>
        <taxon>Gammaproteobacteria</taxon>
        <taxon>Lysobacterales</taxon>
        <taxon>Rhodanobacteraceae</taxon>
        <taxon>Rhodanobacter</taxon>
    </lineage>
</organism>
<dbReference type="PROSITE" id="PS00793">
    <property type="entry name" value="DHPS_2"/>
    <property type="match status" value="1"/>
</dbReference>
<dbReference type="EMBL" id="JBFOHK010000001">
    <property type="protein sequence ID" value="MEW9570226.1"/>
    <property type="molecule type" value="Genomic_DNA"/>
</dbReference>
<evidence type="ECO:0000256" key="5">
    <source>
        <dbReference type="ARBA" id="ARBA00022679"/>
    </source>
</evidence>
<gene>
    <name evidence="12" type="primary">folP</name>
    <name evidence="12" type="ORF">ABQJ54_00520</name>
</gene>
<sequence>MNALDAMFAPVLDCAGRRLVLDRPRVAGIINVTPDSFSDGGEHATTEAAVAHGFALAEQGADMLDVGGESTRPGAAEVPVEEELRRVIPVIEQLVARTVLPIAVDTSKPEVMRAAVAAGAGMINDVYALRREGALEAVAELGVPVCLMHMQGEPRSMQDEPHYDDVVGEVHRFLADRLFACELAGIDKRKVMVDPGFGFGKNLEHNLALLRALERFADLGNGVYAGLSRKSMIGTLTGRQAPAGRAAGSVAAALIAVQRGARMVRVHDVAATVDALAVWQGVHAGDEAPRRNPKPKAPRWPDDD</sequence>
<dbReference type="PROSITE" id="PS50972">
    <property type="entry name" value="PTERIN_BINDING"/>
    <property type="match status" value="1"/>
</dbReference>
<evidence type="ECO:0000313" key="12">
    <source>
        <dbReference type="EMBL" id="MEW9570226.1"/>
    </source>
</evidence>
<dbReference type="EC" id="2.5.1.15" evidence="4 9"/>
<keyword evidence="5 9" id="KW-0808">Transferase</keyword>
<keyword evidence="8 9" id="KW-0289">Folate biosynthesis</keyword>
<evidence type="ECO:0000256" key="2">
    <source>
        <dbReference type="ARBA" id="ARBA00001946"/>
    </source>
</evidence>
<comment type="pathway">
    <text evidence="3 9">Cofactor biosynthesis; tetrahydrofolate biosynthesis; 7,8-dihydrofolate from 2-amino-4-hydroxy-6-hydroxymethyl-7,8-dihydropteridine diphosphate and 4-aminobenzoate: step 1/2.</text>
</comment>
<dbReference type="SUPFAM" id="SSF51717">
    <property type="entry name" value="Dihydropteroate synthetase-like"/>
    <property type="match status" value="1"/>
</dbReference>
<dbReference type="InterPro" id="IPR006390">
    <property type="entry name" value="DHP_synth_dom"/>
</dbReference>
<dbReference type="InterPro" id="IPR000489">
    <property type="entry name" value="Pterin-binding_dom"/>
</dbReference>
<keyword evidence="6 9" id="KW-0479">Metal-binding</keyword>
<dbReference type="PANTHER" id="PTHR20941:SF1">
    <property type="entry name" value="FOLIC ACID SYNTHESIS PROTEIN FOL1"/>
    <property type="match status" value="1"/>
</dbReference>
<dbReference type="InterPro" id="IPR011005">
    <property type="entry name" value="Dihydropteroate_synth-like_sf"/>
</dbReference>
<feature type="domain" description="Pterin-binding" evidence="11">
    <location>
        <begin position="24"/>
        <end position="277"/>
    </location>
</feature>
<comment type="similarity">
    <text evidence="9">Belongs to the DHPS family.</text>
</comment>
<evidence type="ECO:0000256" key="3">
    <source>
        <dbReference type="ARBA" id="ARBA00004763"/>
    </source>
</evidence>
<evidence type="ECO:0000256" key="10">
    <source>
        <dbReference type="SAM" id="MobiDB-lite"/>
    </source>
</evidence>
<comment type="cofactor">
    <cofactor evidence="2 9">
        <name>Mg(2+)</name>
        <dbReference type="ChEBI" id="CHEBI:18420"/>
    </cofactor>
</comment>
<reference evidence="12 13" key="1">
    <citation type="submission" date="2024-06" db="EMBL/GenBank/DDBJ databases">
        <authorList>
            <person name="Woo H."/>
        </authorList>
    </citation>
    <scope>NUCLEOTIDE SEQUENCE [LARGE SCALE GENOMIC DNA]</scope>
    <source>
        <strain evidence="12 13">Si-c</strain>
    </source>
</reference>
<comment type="catalytic activity">
    <reaction evidence="1">
        <text>(7,8-dihydropterin-6-yl)methyl diphosphate + 4-aminobenzoate = 7,8-dihydropteroate + diphosphate</text>
        <dbReference type="Rhea" id="RHEA:19949"/>
        <dbReference type="ChEBI" id="CHEBI:17836"/>
        <dbReference type="ChEBI" id="CHEBI:17839"/>
        <dbReference type="ChEBI" id="CHEBI:33019"/>
        <dbReference type="ChEBI" id="CHEBI:72950"/>
        <dbReference type="EC" id="2.5.1.15"/>
    </reaction>
</comment>
<evidence type="ECO:0000256" key="9">
    <source>
        <dbReference type="RuleBase" id="RU361205"/>
    </source>
</evidence>
<comment type="caution">
    <text evidence="12">The sequence shown here is derived from an EMBL/GenBank/DDBJ whole genome shotgun (WGS) entry which is preliminary data.</text>
</comment>
<evidence type="ECO:0000256" key="4">
    <source>
        <dbReference type="ARBA" id="ARBA00012458"/>
    </source>
</evidence>
<dbReference type="PROSITE" id="PS00792">
    <property type="entry name" value="DHPS_1"/>
    <property type="match status" value="1"/>
</dbReference>
<keyword evidence="13" id="KW-1185">Reference proteome</keyword>
<feature type="region of interest" description="Disordered" evidence="10">
    <location>
        <begin position="285"/>
        <end position="304"/>
    </location>
</feature>
<evidence type="ECO:0000256" key="7">
    <source>
        <dbReference type="ARBA" id="ARBA00022842"/>
    </source>
</evidence>
<keyword evidence="7 9" id="KW-0460">Magnesium</keyword>
<evidence type="ECO:0000259" key="11">
    <source>
        <dbReference type="PROSITE" id="PS50972"/>
    </source>
</evidence>
<evidence type="ECO:0000256" key="1">
    <source>
        <dbReference type="ARBA" id="ARBA00000012"/>
    </source>
</evidence>
<name>A0ABV3Q8S6_9GAMM</name>
<dbReference type="PANTHER" id="PTHR20941">
    <property type="entry name" value="FOLATE SYNTHESIS PROTEINS"/>
    <property type="match status" value="1"/>
</dbReference>
<dbReference type="Proteomes" id="UP001556220">
    <property type="component" value="Unassembled WGS sequence"/>
</dbReference>
<dbReference type="InterPro" id="IPR045031">
    <property type="entry name" value="DHP_synth-like"/>
</dbReference>
<dbReference type="Gene3D" id="3.20.20.20">
    <property type="entry name" value="Dihydropteroate synthase-like"/>
    <property type="match status" value="1"/>
</dbReference>
<protein>
    <recommendedName>
        <fullName evidence="4 9">Dihydropteroate synthase</fullName>
        <shortName evidence="9">DHPS</shortName>
        <ecNumber evidence="4 9">2.5.1.15</ecNumber>
    </recommendedName>
    <alternativeName>
        <fullName evidence="9">Dihydropteroate pyrophosphorylase</fullName>
    </alternativeName>
</protein>
<proteinExistence type="inferred from homology"/>
<evidence type="ECO:0000313" key="13">
    <source>
        <dbReference type="Proteomes" id="UP001556220"/>
    </source>
</evidence>
<dbReference type="RefSeq" id="WP_367852325.1">
    <property type="nucleotide sequence ID" value="NZ_JBFOHK010000001.1"/>
</dbReference>
<accession>A0ABV3Q8S6</accession>